<feature type="chain" id="PRO_5047159986" evidence="1">
    <location>
        <begin position="19"/>
        <end position="169"/>
    </location>
</feature>
<dbReference type="Proteomes" id="UP001500571">
    <property type="component" value="Unassembled WGS sequence"/>
</dbReference>
<evidence type="ECO:0000313" key="3">
    <source>
        <dbReference type="Proteomes" id="UP001500571"/>
    </source>
</evidence>
<gene>
    <name evidence="2" type="ORF">GCM10009798_25610</name>
</gene>
<dbReference type="EMBL" id="BAAAPB010000002">
    <property type="protein sequence ID" value="GAA1964311.1"/>
    <property type="molecule type" value="Genomic_DNA"/>
</dbReference>
<name>A0ABN2R651_9ACTN</name>
<comment type="caution">
    <text evidence="2">The sequence shown here is derived from an EMBL/GenBank/DDBJ whole genome shotgun (WGS) entry which is preliminary data.</text>
</comment>
<protein>
    <submittedName>
        <fullName evidence="2">Uncharacterized protein</fullName>
    </submittedName>
</protein>
<organism evidence="2 3">
    <name type="scientific">Nocardioides panacihumi</name>
    <dbReference type="NCBI Taxonomy" id="400774"/>
    <lineage>
        <taxon>Bacteria</taxon>
        <taxon>Bacillati</taxon>
        <taxon>Actinomycetota</taxon>
        <taxon>Actinomycetes</taxon>
        <taxon>Propionibacteriales</taxon>
        <taxon>Nocardioidaceae</taxon>
        <taxon>Nocardioides</taxon>
    </lineage>
</organism>
<accession>A0ABN2R651</accession>
<evidence type="ECO:0000256" key="1">
    <source>
        <dbReference type="SAM" id="SignalP"/>
    </source>
</evidence>
<reference evidence="2 3" key="1">
    <citation type="journal article" date="2019" name="Int. J. Syst. Evol. Microbiol.">
        <title>The Global Catalogue of Microorganisms (GCM) 10K type strain sequencing project: providing services to taxonomists for standard genome sequencing and annotation.</title>
        <authorList>
            <consortium name="The Broad Institute Genomics Platform"/>
            <consortium name="The Broad Institute Genome Sequencing Center for Infectious Disease"/>
            <person name="Wu L."/>
            <person name="Ma J."/>
        </authorList>
    </citation>
    <scope>NUCLEOTIDE SEQUENCE [LARGE SCALE GENOMIC DNA]</scope>
    <source>
        <strain evidence="2 3">JCM 15309</strain>
    </source>
</reference>
<keyword evidence="3" id="KW-1185">Reference proteome</keyword>
<keyword evidence="1" id="KW-0732">Signal</keyword>
<proteinExistence type="predicted"/>
<evidence type="ECO:0000313" key="2">
    <source>
        <dbReference type="EMBL" id="GAA1964311.1"/>
    </source>
</evidence>
<feature type="signal peptide" evidence="1">
    <location>
        <begin position="1"/>
        <end position="18"/>
    </location>
</feature>
<sequence length="169" mass="17770">MCRALVGLAAGATVGAYAAAVAPTSSAAPATVTDPNGGGYYWSDCIYAKPLPPGTAIVSWFIISSGRAVGKYALDCSAVRKIKDTRGYSGNTDDCINIILTKAMSHGTSKSNNTTNLTTRPWADRLVYFKGFVVTSKSGNHRIVTAYTDSNIPGVDGSGEWTDCKKYLG</sequence>